<gene>
    <name evidence="8" type="ORF">FJTKL_00800</name>
</gene>
<keyword evidence="2 6" id="KW-0812">Transmembrane</keyword>
<evidence type="ECO:0000256" key="1">
    <source>
        <dbReference type="ARBA" id="ARBA00004141"/>
    </source>
</evidence>
<evidence type="ECO:0000256" key="3">
    <source>
        <dbReference type="ARBA" id="ARBA00022989"/>
    </source>
</evidence>
<feature type="transmembrane region" description="Helical" evidence="6">
    <location>
        <begin position="195"/>
        <end position="218"/>
    </location>
</feature>
<proteinExistence type="inferred from homology"/>
<keyword evidence="9" id="KW-1185">Reference proteome</keyword>
<dbReference type="InterPro" id="IPR052337">
    <property type="entry name" value="SAT4-like"/>
</dbReference>
<comment type="subcellular location">
    <subcellularLocation>
        <location evidence="1">Membrane</location>
        <topology evidence="1">Multi-pass membrane protein</topology>
    </subcellularLocation>
</comment>
<dbReference type="Proteomes" id="UP001600888">
    <property type="component" value="Unassembled WGS sequence"/>
</dbReference>
<comment type="caution">
    <text evidence="8">The sequence shown here is derived from an EMBL/GenBank/DDBJ whole genome shotgun (WGS) entry which is preliminary data.</text>
</comment>
<sequence>MAIPECTASCIEALCESLSDEDCICPTRTSAGVPWREDLAVCISENCTSMDLFTSAGMTYKACHIPNTVEPSNMRALVYVPFVVQLCFFALRMGSIWKRQKQPWGLDDVSFYISSALLLAWLPTLILEDHFGYSRNLWTLQIWNIDNFTKAFFAFSLVYAVALAMIKISIVFLYLRIFRGNMLKYLVWATQAVNVAVAIIFIVGLFIVCQPLPFYWAYADDTEGTCHDYIDESGVYPGLNMFLDVWMIVLPASQLWKLKITRKAKIGIMAMICLGLVTTAMTILRFRSVRTNPDLILEIDLYQGLIYSVIEVTTAYVISCLPAARLLLTSYFPAIRQAIGSWGIPSFTSRRSKKTVGGSASSVEPWMGAEYELTGTDGQRNPSRYIRAGQQGSWGMEQSGGIVKSTTWNISNEQAEWPQGESILRL</sequence>
<feature type="transmembrane region" description="Helical" evidence="6">
    <location>
        <begin position="109"/>
        <end position="127"/>
    </location>
</feature>
<evidence type="ECO:0000313" key="9">
    <source>
        <dbReference type="Proteomes" id="UP001600888"/>
    </source>
</evidence>
<keyword evidence="3 6" id="KW-1133">Transmembrane helix</keyword>
<name>A0ABR4E2J0_9PEZI</name>
<dbReference type="PANTHER" id="PTHR33048:SF143">
    <property type="entry name" value="EXTRACELLULAR MEMBRANE PROTEIN CFEM DOMAIN-CONTAINING PROTEIN-RELATED"/>
    <property type="match status" value="1"/>
</dbReference>
<evidence type="ECO:0000256" key="5">
    <source>
        <dbReference type="ARBA" id="ARBA00038359"/>
    </source>
</evidence>
<dbReference type="InterPro" id="IPR049326">
    <property type="entry name" value="Rhodopsin_dom_fungi"/>
</dbReference>
<feature type="transmembrane region" description="Helical" evidence="6">
    <location>
        <begin position="268"/>
        <end position="286"/>
    </location>
</feature>
<reference evidence="8 9" key="1">
    <citation type="submission" date="2024-03" db="EMBL/GenBank/DDBJ databases">
        <title>A high-quality draft genome sequence of Diaporthe vaccinii, a causative agent of upright dieback and viscid rot disease in cranberry plants.</title>
        <authorList>
            <person name="Sarrasin M."/>
            <person name="Lang B.F."/>
            <person name="Burger G."/>
        </authorList>
    </citation>
    <scope>NUCLEOTIDE SEQUENCE [LARGE SCALE GENOMIC DNA]</scope>
    <source>
        <strain evidence="8 9">IS7</strain>
    </source>
</reference>
<dbReference type="Pfam" id="PF20684">
    <property type="entry name" value="Fung_rhodopsin"/>
    <property type="match status" value="1"/>
</dbReference>
<evidence type="ECO:0000256" key="6">
    <source>
        <dbReference type="SAM" id="Phobius"/>
    </source>
</evidence>
<organism evidence="8 9">
    <name type="scientific">Diaporthe vaccinii</name>
    <dbReference type="NCBI Taxonomy" id="105482"/>
    <lineage>
        <taxon>Eukaryota</taxon>
        <taxon>Fungi</taxon>
        <taxon>Dikarya</taxon>
        <taxon>Ascomycota</taxon>
        <taxon>Pezizomycotina</taxon>
        <taxon>Sordariomycetes</taxon>
        <taxon>Sordariomycetidae</taxon>
        <taxon>Diaporthales</taxon>
        <taxon>Diaporthaceae</taxon>
        <taxon>Diaporthe</taxon>
        <taxon>Diaporthe eres species complex</taxon>
    </lineage>
</organism>
<comment type="similarity">
    <text evidence="5">Belongs to the SAT4 family.</text>
</comment>
<protein>
    <recommendedName>
        <fullName evidence="7">Rhodopsin domain-containing protein</fullName>
    </recommendedName>
</protein>
<evidence type="ECO:0000256" key="4">
    <source>
        <dbReference type="ARBA" id="ARBA00023136"/>
    </source>
</evidence>
<dbReference type="PANTHER" id="PTHR33048">
    <property type="entry name" value="PTH11-LIKE INTEGRAL MEMBRANE PROTEIN (AFU_ORTHOLOGUE AFUA_5G11245)"/>
    <property type="match status" value="1"/>
</dbReference>
<keyword evidence="4 6" id="KW-0472">Membrane</keyword>
<feature type="transmembrane region" description="Helical" evidence="6">
    <location>
        <begin position="76"/>
        <end position="97"/>
    </location>
</feature>
<feature type="transmembrane region" description="Helical" evidence="6">
    <location>
        <begin position="238"/>
        <end position="256"/>
    </location>
</feature>
<feature type="transmembrane region" description="Helical" evidence="6">
    <location>
        <begin position="151"/>
        <end position="175"/>
    </location>
</feature>
<evidence type="ECO:0000259" key="7">
    <source>
        <dbReference type="Pfam" id="PF20684"/>
    </source>
</evidence>
<accession>A0ABR4E2J0</accession>
<evidence type="ECO:0000313" key="8">
    <source>
        <dbReference type="EMBL" id="KAL2276650.1"/>
    </source>
</evidence>
<dbReference type="EMBL" id="JBAWTH010000110">
    <property type="protein sequence ID" value="KAL2276650.1"/>
    <property type="molecule type" value="Genomic_DNA"/>
</dbReference>
<evidence type="ECO:0000256" key="2">
    <source>
        <dbReference type="ARBA" id="ARBA00022692"/>
    </source>
</evidence>
<feature type="domain" description="Rhodopsin" evidence="7">
    <location>
        <begin position="92"/>
        <end position="328"/>
    </location>
</feature>
<feature type="transmembrane region" description="Helical" evidence="6">
    <location>
        <begin position="306"/>
        <end position="328"/>
    </location>
</feature>